<feature type="non-terminal residue" evidence="1">
    <location>
        <position position="1"/>
    </location>
</feature>
<proteinExistence type="predicted"/>
<evidence type="ECO:0000313" key="2">
    <source>
        <dbReference type="Proteomes" id="UP000789366"/>
    </source>
</evidence>
<accession>A0ACA9MWL5</accession>
<protein>
    <submittedName>
        <fullName evidence="1">1774_t:CDS:1</fullName>
    </submittedName>
</protein>
<evidence type="ECO:0000313" key="1">
    <source>
        <dbReference type="EMBL" id="CAG8613447.1"/>
    </source>
</evidence>
<dbReference type="Proteomes" id="UP000789366">
    <property type="component" value="Unassembled WGS sequence"/>
</dbReference>
<keyword evidence="2" id="KW-1185">Reference proteome</keyword>
<name>A0ACA9MWL5_9GLOM</name>
<gene>
    <name evidence="1" type="ORF">SPELUC_LOCUS7585</name>
</gene>
<sequence length="77" mass="8666">SKKHVPCKVCDKPTSSAPETCKIYAGEFYVLQFYSHQLSKITASYLLSYNNLSSCSVISALYADFYQSQKLNKLAIM</sequence>
<dbReference type="EMBL" id="CAJVPW010010271">
    <property type="protein sequence ID" value="CAG8613447.1"/>
    <property type="molecule type" value="Genomic_DNA"/>
</dbReference>
<organism evidence="1 2">
    <name type="scientific">Cetraspora pellucida</name>
    <dbReference type="NCBI Taxonomy" id="1433469"/>
    <lineage>
        <taxon>Eukaryota</taxon>
        <taxon>Fungi</taxon>
        <taxon>Fungi incertae sedis</taxon>
        <taxon>Mucoromycota</taxon>
        <taxon>Glomeromycotina</taxon>
        <taxon>Glomeromycetes</taxon>
        <taxon>Diversisporales</taxon>
        <taxon>Gigasporaceae</taxon>
        <taxon>Cetraspora</taxon>
    </lineage>
</organism>
<reference evidence="1" key="1">
    <citation type="submission" date="2021-06" db="EMBL/GenBank/DDBJ databases">
        <authorList>
            <person name="Kallberg Y."/>
            <person name="Tangrot J."/>
            <person name="Rosling A."/>
        </authorList>
    </citation>
    <scope>NUCLEOTIDE SEQUENCE</scope>
    <source>
        <strain evidence="1">28 12/20/2015</strain>
    </source>
</reference>
<comment type="caution">
    <text evidence="1">The sequence shown here is derived from an EMBL/GenBank/DDBJ whole genome shotgun (WGS) entry which is preliminary data.</text>
</comment>